<evidence type="ECO:0000313" key="3">
    <source>
        <dbReference type="Proteomes" id="UP000188533"/>
    </source>
</evidence>
<sequence length="87" mass="9762">MKSRRASEEPRTREKRPADSVGKEQSFVTGCASAIRPSPSDFSHVSTLKYATRHERRHGPSSRLLVHYASNLQIPRIDRNATSATLD</sequence>
<feature type="region of interest" description="Disordered" evidence="1">
    <location>
        <begin position="1"/>
        <end position="26"/>
    </location>
</feature>
<reference evidence="2 3" key="2">
    <citation type="submission" date="2017-02" db="EMBL/GenBank/DDBJ databases">
        <title>A genome survey and senescence transcriptome analysis in Lentinula edodes.</title>
        <authorList>
            <person name="Sakamoto Y."/>
            <person name="Nakade K."/>
            <person name="Sato S."/>
            <person name="Yoshida Y."/>
            <person name="Miyazaki K."/>
            <person name="Natsume S."/>
            <person name="Konno N."/>
        </authorList>
    </citation>
    <scope>NUCLEOTIDE SEQUENCE [LARGE SCALE GENOMIC DNA]</scope>
    <source>
        <strain evidence="2 3">NBRC 111202</strain>
    </source>
</reference>
<dbReference type="AlphaFoldDB" id="A0A1Q3E6J3"/>
<dbReference type="EMBL" id="BDGU01000118">
    <property type="protein sequence ID" value="GAW02853.1"/>
    <property type="molecule type" value="Genomic_DNA"/>
</dbReference>
<keyword evidence="3" id="KW-1185">Reference proteome</keyword>
<proteinExistence type="predicted"/>
<name>A0A1Q3E6J3_LENED</name>
<accession>A0A1Q3E6J3</accession>
<comment type="caution">
    <text evidence="2">The sequence shown here is derived from an EMBL/GenBank/DDBJ whole genome shotgun (WGS) entry which is preliminary data.</text>
</comment>
<reference evidence="2 3" key="1">
    <citation type="submission" date="2016-08" db="EMBL/GenBank/DDBJ databases">
        <authorList>
            <consortium name="Lentinula edodes genome sequencing consortium"/>
            <person name="Sakamoto Y."/>
            <person name="Nakade K."/>
            <person name="Sato S."/>
            <person name="Yoshida Y."/>
            <person name="Miyazaki K."/>
            <person name="Natsume S."/>
            <person name="Konno N."/>
        </authorList>
    </citation>
    <scope>NUCLEOTIDE SEQUENCE [LARGE SCALE GENOMIC DNA]</scope>
    <source>
        <strain evidence="2 3">NBRC 111202</strain>
    </source>
</reference>
<organism evidence="2 3">
    <name type="scientific">Lentinula edodes</name>
    <name type="common">Shiitake mushroom</name>
    <name type="synonym">Lentinus edodes</name>
    <dbReference type="NCBI Taxonomy" id="5353"/>
    <lineage>
        <taxon>Eukaryota</taxon>
        <taxon>Fungi</taxon>
        <taxon>Dikarya</taxon>
        <taxon>Basidiomycota</taxon>
        <taxon>Agaricomycotina</taxon>
        <taxon>Agaricomycetes</taxon>
        <taxon>Agaricomycetidae</taxon>
        <taxon>Agaricales</taxon>
        <taxon>Marasmiineae</taxon>
        <taxon>Omphalotaceae</taxon>
        <taxon>Lentinula</taxon>
    </lineage>
</organism>
<protein>
    <submittedName>
        <fullName evidence="2">Uncharacterized protein</fullName>
    </submittedName>
</protein>
<evidence type="ECO:0000256" key="1">
    <source>
        <dbReference type="SAM" id="MobiDB-lite"/>
    </source>
</evidence>
<gene>
    <name evidence="2" type="ORF">LENED_004530</name>
</gene>
<dbReference type="Proteomes" id="UP000188533">
    <property type="component" value="Unassembled WGS sequence"/>
</dbReference>
<evidence type="ECO:0000313" key="2">
    <source>
        <dbReference type="EMBL" id="GAW02853.1"/>
    </source>
</evidence>
<feature type="compositionally biased region" description="Basic and acidic residues" evidence="1">
    <location>
        <begin position="1"/>
        <end position="22"/>
    </location>
</feature>